<feature type="domain" description="Response regulatory" evidence="7">
    <location>
        <begin position="3"/>
        <end position="116"/>
    </location>
</feature>
<evidence type="ECO:0000256" key="6">
    <source>
        <dbReference type="PROSITE-ProRule" id="PRU01091"/>
    </source>
</evidence>
<dbReference type="Pfam" id="PF00486">
    <property type="entry name" value="Trans_reg_C"/>
    <property type="match status" value="1"/>
</dbReference>
<dbReference type="PANTHER" id="PTHR48111">
    <property type="entry name" value="REGULATOR OF RPOS"/>
    <property type="match status" value="1"/>
</dbReference>
<organism evidence="9 10">
    <name type="scientific">Arthrobacter russicus</name>
    <dbReference type="NCBI Taxonomy" id="172040"/>
    <lineage>
        <taxon>Bacteria</taxon>
        <taxon>Bacillati</taxon>
        <taxon>Actinomycetota</taxon>
        <taxon>Actinomycetes</taxon>
        <taxon>Micrococcales</taxon>
        <taxon>Micrococcaceae</taxon>
        <taxon>Arthrobacter</taxon>
    </lineage>
</organism>
<evidence type="ECO:0000259" key="7">
    <source>
        <dbReference type="PROSITE" id="PS50110"/>
    </source>
</evidence>
<evidence type="ECO:0000256" key="5">
    <source>
        <dbReference type="PROSITE-ProRule" id="PRU00169"/>
    </source>
</evidence>
<reference evidence="9 10" key="1">
    <citation type="submission" date="2023-07" db="EMBL/GenBank/DDBJ databases">
        <title>Sequencing the genomes of 1000 actinobacteria strains.</title>
        <authorList>
            <person name="Klenk H.-P."/>
        </authorList>
    </citation>
    <scope>NUCLEOTIDE SEQUENCE [LARGE SCALE GENOMIC DNA]</scope>
    <source>
        <strain evidence="9 10">DSM 14555</strain>
    </source>
</reference>
<dbReference type="PROSITE" id="PS50110">
    <property type="entry name" value="RESPONSE_REGULATORY"/>
    <property type="match status" value="1"/>
</dbReference>
<feature type="domain" description="OmpR/PhoB-type" evidence="8">
    <location>
        <begin position="125"/>
        <end position="224"/>
    </location>
</feature>
<dbReference type="InterPro" id="IPR001867">
    <property type="entry name" value="OmpR/PhoB-type_DNA-bd"/>
</dbReference>
<dbReference type="SMART" id="SM00862">
    <property type="entry name" value="Trans_reg_C"/>
    <property type="match status" value="1"/>
</dbReference>
<dbReference type="InterPro" id="IPR001789">
    <property type="entry name" value="Sig_transdc_resp-reg_receiver"/>
</dbReference>
<dbReference type="EMBL" id="JAVDQF010000001">
    <property type="protein sequence ID" value="MDR6269185.1"/>
    <property type="molecule type" value="Genomic_DNA"/>
</dbReference>
<dbReference type="PANTHER" id="PTHR48111:SF4">
    <property type="entry name" value="DNA-BINDING DUAL TRANSCRIPTIONAL REGULATOR OMPR"/>
    <property type="match status" value="1"/>
</dbReference>
<keyword evidence="3 6" id="KW-0238">DNA-binding</keyword>
<dbReference type="GO" id="GO:0003677">
    <property type="term" value="F:DNA binding"/>
    <property type="evidence" value="ECO:0007669"/>
    <property type="project" value="UniProtKB-KW"/>
</dbReference>
<keyword evidence="4" id="KW-0804">Transcription</keyword>
<evidence type="ECO:0000256" key="2">
    <source>
        <dbReference type="ARBA" id="ARBA00023015"/>
    </source>
</evidence>
<evidence type="ECO:0000259" key="8">
    <source>
        <dbReference type="PROSITE" id="PS51755"/>
    </source>
</evidence>
<keyword evidence="10" id="KW-1185">Reference proteome</keyword>
<accession>A0ABU1JAM4</accession>
<dbReference type="SMART" id="SM00448">
    <property type="entry name" value="REC"/>
    <property type="match status" value="1"/>
</dbReference>
<comment type="caution">
    <text evidence="9">The sequence shown here is derived from an EMBL/GenBank/DDBJ whole genome shotgun (WGS) entry which is preliminary data.</text>
</comment>
<dbReference type="Gene3D" id="1.10.10.10">
    <property type="entry name" value="Winged helix-like DNA-binding domain superfamily/Winged helix DNA-binding domain"/>
    <property type="match status" value="1"/>
</dbReference>
<evidence type="ECO:0000313" key="10">
    <source>
        <dbReference type="Proteomes" id="UP001185069"/>
    </source>
</evidence>
<dbReference type="InterPro" id="IPR039420">
    <property type="entry name" value="WalR-like"/>
</dbReference>
<feature type="modified residue" description="4-aspartylphosphate" evidence="5">
    <location>
        <position position="52"/>
    </location>
</feature>
<evidence type="ECO:0000256" key="1">
    <source>
        <dbReference type="ARBA" id="ARBA00022553"/>
    </source>
</evidence>
<dbReference type="PROSITE" id="PS51755">
    <property type="entry name" value="OMPR_PHOB"/>
    <property type="match status" value="1"/>
</dbReference>
<dbReference type="CDD" id="cd00383">
    <property type="entry name" value="trans_reg_C"/>
    <property type="match status" value="1"/>
</dbReference>
<evidence type="ECO:0000256" key="3">
    <source>
        <dbReference type="ARBA" id="ARBA00023125"/>
    </source>
</evidence>
<name>A0ABU1JAM4_9MICC</name>
<dbReference type="Proteomes" id="UP001185069">
    <property type="component" value="Unassembled WGS sequence"/>
</dbReference>
<dbReference type="Gene3D" id="3.40.50.2300">
    <property type="match status" value="1"/>
</dbReference>
<proteinExistence type="predicted"/>
<keyword evidence="1 5" id="KW-0597">Phosphoprotein</keyword>
<dbReference type="InterPro" id="IPR011006">
    <property type="entry name" value="CheY-like_superfamily"/>
</dbReference>
<dbReference type="Pfam" id="PF00072">
    <property type="entry name" value="Response_reg"/>
    <property type="match status" value="1"/>
</dbReference>
<dbReference type="SUPFAM" id="SSF52172">
    <property type="entry name" value="CheY-like"/>
    <property type="match status" value="1"/>
</dbReference>
<feature type="DNA-binding region" description="OmpR/PhoB-type" evidence="6">
    <location>
        <begin position="125"/>
        <end position="224"/>
    </location>
</feature>
<evidence type="ECO:0000256" key="4">
    <source>
        <dbReference type="ARBA" id="ARBA00023163"/>
    </source>
</evidence>
<protein>
    <submittedName>
        <fullName evidence="9">DNA-binding response OmpR family regulator</fullName>
    </submittedName>
</protein>
<evidence type="ECO:0000313" key="9">
    <source>
        <dbReference type="EMBL" id="MDR6269185.1"/>
    </source>
</evidence>
<gene>
    <name evidence="9" type="ORF">JOE69_001423</name>
</gene>
<keyword evidence="2" id="KW-0805">Transcription regulation</keyword>
<dbReference type="InterPro" id="IPR036388">
    <property type="entry name" value="WH-like_DNA-bd_sf"/>
</dbReference>
<sequence length="236" mass="25627">MPHVLVIEDDHAIRTALLRGLADRGYASSSAATGAEGLHQSLTGQADLVVLDLGLPDLDGINLLKMLRAVSDVPVVVVTARDDDSSLVAALEHGADDYVTKPYRLNQLDARIKAVLRRRQGEEDLANIRVGELQIDLKGRAVRLRDAELQLTPKEFDLLAYLAARAGVVVSKRELIAEVWQLGYAGGEKTVDVHLSWLRRKLGEDAHNARYLHTVRGAGVKLVDPENASPRTGGAP</sequence>
<dbReference type="RefSeq" id="WP_309797304.1">
    <property type="nucleotide sequence ID" value="NZ_BAAAHY010000001.1"/>
</dbReference>